<feature type="transmembrane region" description="Helical" evidence="5">
    <location>
        <begin position="175"/>
        <end position="194"/>
    </location>
</feature>
<dbReference type="GO" id="GO:0016020">
    <property type="term" value="C:membrane"/>
    <property type="evidence" value="ECO:0007669"/>
    <property type="project" value="UniProtKB-SubCell"/>
</dbReference>
<evidence type="ECO:0000256" key="5">
    <source>
        <dbReference type="SAM" id="Phobius"/>
    </source>
</evidence>
<dbReference type="SUPFAM" id="SSF161111">
    <property type="entry name" value="Cation efflux protein transmembrane domain-like"/>
    <property type="match status" value="1"/>
</dbReference>
<protein>
    <submittedName>
        <fullName evidence="6">Co/Zn/Cd efflux system component</fullName>
    </submittedName>
</protein>
<accession>A0A1G7VK29</accession>
<organism evidence="6 7">
    <name type="scientific">Pelagibacterium luteolum</name>
    <dbReference type="NCBI Taxonomy" id="440168"/>
    <lineage>
        <taxon>Bacteria</taxon>
        <taxon>Pseudomonadati</taxon>
        <taxon>Pseudomonadota</taxon>
        <taxon>Alphaproteobacteria</taxon>
        <taxon>Hyphomicrobiales</taxon>
        <taxon>Devosiaceae</taxon>
        <taxon>Pelagibacterium</taxon>
    </lineage>
</organism>
<feature type="transmembrane region" description="Helical" evidence="5">
    <location>
        <begin position="152"/>
        <end position="169"/>
    </location>
</feature>
<dbReference type="AlphaFoldDB" id="A0A1G7VK29"/>
<dbReference type="EMBL" id="FNCS01000004">
    <property type="protein sequence ID" value="SDG59918.1"/>
    <property type="molecule type" value="Genomic_DNA"/>
</dbReference>
<evidence type="ECO:0000256" key="1">
    <source>
        <dbReference type="ARBA" id="ARBA00004141"/>
    </source>
</evidence>
<dbReference type="Proteomes" id="UP000199495">
    <property type="component" value="Unassembled WGS sequence"/>
</dbReference>
<evidence type="ECO:0000256" key="3">
    <source>
        <dbReference type="ARBA" id="ARBA00022989"/>
    </source>
</evidence>
<dbReference type="InterPro" id="IPR027469">
    <property type="entry name" value="Cation_efflux_TMD_sf"/>
</dbReference>
<keyword evidence="4 5" id="KW-0472">Membrane</keyword>
<keyword evidence="7" id="KW-1185">Reference proteome</keyword>
<dbReference type="STRING" id="440168.SAMN04487974_104177"/>
<reference evidence="6 7" key="1">
    <citation type="submission" date="2016-10" db="EMBL/GenBank/DDBJ databases">
        <authorList>
            <person name="de Groot N.N."/>
        </authorList>
    </citation>
    <scope>NUCLEOTIDE SEQUENCE [LARGE SCALE GENOMIC DNA]</scope>
    <source>
        <strain evidence="6 7">CGMCC 1.10267</strain>
    </source>
</reference>
<comment type="subcellular location">
    <subcellularLocation>
        <location evidence="1">Membrane</location>
        <topology evidence="1">Multi-pass membrane protein</topology>
    </subcellularLocation>
</comment>
<keyword evidence="2 5" id="KW-0812">Transmembrane</keyword>
<gene>
    <name evidence="6" type="ORF">SAMN04487974_104177</name>
</gene>
<name>A0A1G7VK29_9HYPH</name>
<proteinExistence type="predicted"/>
<evidence type="ECO:0000313" key="7">
    <source>
        <dbReference type="Proteomes" id="UP000199495"/>
    </source>
</evidence>
<keyword evidence="3 5" id="KW-1133">Transmembrane helix</keyword>
<feature type="transmembrane region" description="Helical" evidence="5">
    <location>
        <begin position="22"/>
        <end position="43"/>
    </location>
</feature>
<evidence type="ECO:0000256" key="4">
    <source>
        <dbReference type="ARBA" id="ARBA00023136"/>
    </source>
</evidence>
<evidence type="ECO:0000313" key="6">
    <source>
        <dbReference type="EMBL" id="SDG59918.1"/>
    </source>
</evidence>
<sequence length="212" mass="22884">MACTHSHEPQFEGLSPDYKRRLIAVMVINFAGFAMEMSAGALSGSQALKADALDFFADGVTYLISFLVIGQPLWMRSSAAIAKGLSLLVMGLWVAGSTLYQVLYIGMPQAEIMGIVGFIAMLANLVSVWLLMDYAKGDANVRSVWLCSRNDAIGNVAVMGAAGLVFVFQSGWPDLVVAGLMAALFLHSATRILIQALTEMRGATQHHHHEHL</sequence>
<dbReference type="OrthoDB" id="9799649at2"/>
<dbReference type="Gene3D" id="1.20.1510.10">
    <property type="entry name" value="Cation efflux protein transmembrane domain"/>
    <property type="match status" value="1"/>
</dbReference>
<feature type="transmembrane region" description="Helical" evidence="5">
    <location>
        <begin position="55"/>
        <end position="75"/>
    </location>
</feature>
<dbReference type="RefSeq" id="WP_090595329.1">
    <property type="nucleotide sequence ID" value="NZ_FNCS01000004.1"/>
</dbReference>
<feature type="transmembrane region" description="Helical" evidence="5">
    <location>
        <begin position="87"/>
        <end position="106"/>
    </location>
</feature>
<feature type="transmembrane region" description="Helical" evidence="5">
    <location>
        <begin position="112"/>
        <end position="131"/>
    </location>
</feature>
<evidence type="ECO:0000256" key="2">
    <source>
        <dbReference type="ARBA" id="ARBA00022692"/>
    </source>
</evidence>